<gene>
    <name evidence="2" type="ORF">ACFOZ9_09745</name>
</gene>
<evidence type="ECO:0000313" key="3">
    <source>
        <dbReference type="Proteomes" id="UP001595998"/>
    </source>
</evidence>
<proteinExistence type="predicted"/>
<feature type="transmembrane region" description="Helical" evidence="1">
    <location>
        <begin position="88"/>
        <end position="109"/>
    </location>
</feature>
<keyword evidence="1" id="KW-0472">Membrane</keyword>
<evidence type="ECO:0000313" key="2">
    <source>
        <dbReference type="EMBL" id="MFC4426496.1"/>
    </source>
</evidence>
<organism evidence="2 3">
    <name type="scientific">Deinococcus navajonensis</name>
    <dbReference type="NCBI Taxonomy" id="309884"/>
    <lineage>
        <taxon>Bacteria</taxon>
        <taxon>Thermotogati</taxon>
        <taxon>Deinococcota</taxon>
        <taxon>Deinococci</taxon>
        <taxon>Deinococcales</taxon>
        <taxon>Deinococcaceae</taxon>
        <taxon>Deinococcus</taxon>
    </lineage>
</organism>
<evidence type="ECO:0000256" key="1">
    <source>
        <dbReference type="SAM" id="Phobius"/>
    </source>
</evidence>
<keyword evidence="3" id="KW-1185">Reference proteome</keyword>
<reference evidence="3" key="1">
    <citation type="journal article" date="2019" name="Int. J. Syst. Evol. Microbiol.">
        <title>The Global Catalogue of Microorganisms (GCM) 10K type strain sequencing project: providing services to taxonomists for standard genome sequencing and annotation.</title>
        <authorList>
            <consortium name="The Broad Institute Genomics Platform"/>
            <consortium name="The Broad Institute Genome Sequencing Center for Infectious Disease"/>
            <person name="Wu L."/>
            <person name="Ma J."/>
        </authorList>
    </citation>
    <scope>NUCLEOTIDE SEQUENCE [LARGE SCALE GENOMIC DNA]</scope>
    <source>
        <strain evidence="3">CCUG 56029</strain>
    </source>
</reference>
<dbReference type="RefSeq" id="WP_380039021.1">
    <property type="nucleotide sequence ID" value="NZ_JBHSEH010000009.1"/>
</dbReference>
<protein>
    <submittedName>
        <fullName evidence="2">Uncharacterized protein</fullName>
    </submittedName>
</protein>
<sequence length="251" mass="26992">MLPRAEGLEQVRRWRWTAFWLAWMGLSPVAFQSDSSPPHLFSDAVYPLAALLGAGAAAGMVLGGLLIARSSGAPGVGASGPPAQVRTINRLSVALMVALVLGVAAVHYAHLRSEPGYARSVLDQLVRSLELEEFSRTPCPGTDPSRGPAPGEPWCLGTRQDGWMAARSLQRALTDREARLVPSAVSLPLERRGNQVGGQVTAGLLAYNFRRYPVRVNYQGVVYTGRVGPLSADEQAQATEFPSLVRLEIRP</sequence>
<name>A0ABV8XLP5_9DEIO</name>
<feature type="transmembrane region" description="Helical" evidence="1">
    <location>
        <begin position="14"/>
        <end position="32"/>
    </location>
</feature>
<dbReference type="EMBL" id="JBHSEH010000009">
    <property type="protein sequence ID" value="MFC4426496.1"/>
    <property type="molecule type" value="Genomic_DNA"/>
</dbReference>
<comment type="caution">
    <text evidence="2">The sequence shown here is derived from an EMBL/GenBank/DDBJ whole genome shotgun (WGS) entry which is preliminary data.</text>
</comment>
<dbReference type="Proteomes" id="UP001595998">
    <property type="component" value="Unassembled WGS sequence"/>
</dbReference>
<accession>A0ABV8XLP5</accession>
<keyword evidence="1" id="KW-0812">Transmembrane</keyword>
<keyword evidence="1" id="KW-1133">Transmembrane helix</keyword>
<feature type="transmembrane region" description="Helical" evidence="1">
    <location>
        <begin position="44"/>
        <end position="67"/>
    </location>
</feature>